<feature type="compositionally biased region" description="Pro residues" evidence="2">
    <location>
        <begin position="340"/>
        <end position="353"/>
    </location>
</feature>
<feature type="compositionally biased region" description="Basic and acidic residues" evidence="2">
    <location>
        <begin position="266"/>
        <end position="302"/>
    </location>
</feature>
<organism evidence="3 4">
    <name type="scientific">Tetraparma gracilis</name>
    <dbReference type="NCBI Taxonomy" id="2962635"/>
    <lineage>
        <taxon>Eukaryota</taxon>
        <taxon>Sar</taxon>
        <taxon>Stramenopiles</taxon>
        <taxon>Ochrophyta</taxon>
        <taxon>Bolidophyceae</taxon>
        <taxon>Parmales</taxon>
        <taxon>Triparmaceae</taxon>
        <taxon>Tetraparma</taxon>
    </lineage>
</organism>
<comment type="caution">
    <text evidence="3">The sequence shown here is derived from an EMBL/GenBank/DDBJ whole genome shotgun (WGS) entry which is preliminary data.</text>
</comment>
<feature type="compositionally biased region" description="Basic residues" evidence="2">
    <location>
        <begin position="245"/>
        <end position="256"/>
    </location>
</feature>
<reference evidence="3 4" key="1">
    <citation type="journal article" date="2023" name="Commun. Biol.">
        <title>Genome analysis of Parmales, the sister group of diatoms, reveals the evolutionary specialization of diatoms from phago-mixotrophs to photoautotrophs.</title>
        <authorList>
            <person name="Ban H."/>
            <person name="Sato S."/>
            <person name="Yoshikawa S."/>
            <person name="Yamada K."/>
            <person name="Nakamura Y."/>
            <person name="Ichinomiya M."/>
            <person name="Sato N."/>
            <person name="Blanc-Mathieu R."/>
            <person name="Endo H."/>
            <person name="Kuwata A."/>
            <person name="Ogata H."/>
        </authorList>
    </citation>
    <scope>NUCLEOTIDE SEQUENCE [LARGE SCALE GENOMIC DNA]</scope>
</reference>
<keyword evidence="1" id="KW-0175">Coiled coil</keyword>
<protein>
    <submittedName>
        <fullName evidence="3">Uncharacterized protein</fullName>
    </submittedName>
</protein>
<feature type="coiled-coil region" evidence="1">
    <location>
        <begin position="201"/>
        <end position="230"/>
    </location>
</feature>
<gene>
    <name evidence="3" type="ORF">TeGR_g9534</name>
</gene>
<proteinExistence type="predicted"/>
<feature type="region of interest" description="Disordered" evidence="2">
    <location>
        <begin position="242"/>
        <end position="305"/>
    </location>
</feature>
<dbReference type="Gene3D" id="3.80.10.10">
    <property type="entry name" value="Ribonuclease Inhibitor"/>
    <property type="match status" value="1"/>
</dbReference>
<evidence type="ECO:0000313" key="3">
    <source>
        <dbReference type="EMBL" id="GMI51629.1"/>
    </source>
</evidence>
<dbReference type="PANTHER" id="PTHR45661:SF3">
    <property type="entry name" value="IG-LIKE DOMAIN-CONTAINING PROTEIN"/>
    <property type="match status" value="1"/>
</dbReference>
<evidence type="ECO:0000256" key="2">
    <source>
        <dbReference type="SAM" id="MobiDB-lite"/>
    </source>
</evidence>
<keyword evidence="4" id="KW-1185">Reference proteome</keyword>
<dbReference type="PANTHER" id="PTHR45661">
    <property type="entry name" value="SURFACE ANTIGEN"/>
    <property type="match status" value="1"/>
</dbReference>
<dbReference type="Pfam" id="PF13306">
    <property type="entry name" value="LRR_5"/>
    <property type="match status" value="1"/>
</dbReference>
<evidence type="ECO:0000313" key="4">
    <source>
        <dbReference type="Proteomes" id="UP001165060"/>
    </source>
</evidence>
<accession>A0ABQ6N9L9</accession>
<dbReference type="EMBL" id="BRYB01006556">
    <property type="protein sequence ID" value="GMI51629.1"/>
    <property type="molecule type" value="Genomic_DNA"/>
</dbReference>
<sequence>MSEAVMYTGADPTEDEDGETWGEWEGDAEVTDVTINDGLTEIKDWAFQGCTGLPNLSFLKDSTITTVGQYAFAESGIIILLGMEDVRKIGDAAFYACKDLRTIEGLGCEEMGSYCFGQCTLLQSMKGWPASMTVIPYGTFYHCTGMTTVDCDLAHVTSIGANAFFGCTSLLPPSLSKYDADPAAVLAHLKRKAFLETPAGVAELENAARAAELENAAQAAELEIAARAAEDSLLAELDAEDAAKKGGKKKKKKASGKKGAQQAEPADWRTDFERYVQSDTMRGVDQRKRQRNLEEEAARETTEDTEAQIVALGLDLAPLPAPDELAETAEDIEAAIAALGPPPSFSPAPPAAPGAPAETAEDIEAQIAALGLPPDSDPDPPHAPEPAAALDASIETLLATVDPPAPAPQSLKEMVRSLLLEVCGEDMPAGIGMAAAVALVEEELLGGVREGGIKERVRVLEKKFYG</sequence>
<dbReference type="InterPro" id="IPR053139">
    <property type="entry name" value="Surface_bspA-like"/>
</dbReference>
<evidence type="ECO:0000256" key="1">
    <source>
        <dbReference type="SAM" id="Coils"/>
    </source>
</evidence>
<feature type="region of interest" description="Disordered" evidence="2">
    <location>
        <begin position="339"/>
        <end position="358"/>
    </location>
</feature>
<feature type="region of interest" description="Disordered" evidence="2">
    <location>
        <begin position="1"/>
        <end position="20"/>
    </location>
</feature>
<dbReference type="InterPro" id="IPR032675">
    <property type="entry name" value="LRR_dom_sf"/>
</dbReference>
<dbReference type="SUPFAM" id="SSF52058">
    <property type="entry name" value="L domain-like"/>
    <property type="match status" value="1"/>
</dbReference>
<dbReference type="InterPro" id="IPR026906">
    <property type="entry name" value="LRR_5"/>
</dbReference>
<dbReference type="Proteomes" id="UP001165060">
    <property type="component" value="Unassembled WGS sequence"/>
</dbReference>
<name>A0ABQ6N9L9_9STRA</name>